<evidence type="ECO:0000256" key="4">
    <source>
        <dbReference type="ARBA" id="ARBA00023136"/>
    </source>
</evidence>
<evidence type="ECO:0000313" key="8">
    <source>
        <dbReference type="EMBL" id="QCQ23597.1"/>
    </source>
</evidence>
<evidence type="ECO:0000256" key="2">
    <source>
        <dbReference type="ARBA" id="ARBA00022692"/>
    </source>
</evidence>
<dbReference type="Gene3D" id="1.10.287.110">
    <property type="entry name" value="DnaJ domain"/>
    <property type="match status" value="1"/>
</dbReference>
<protein>
    <submittedName>
        <fullName evidence="8">DUF1232 domain-containing protein</fullName>
    </submittedName>
</protein>
<feature type="region of interest" description="Disordered" evidence="6">
    <location>
        <begin position="52"/>
        <end position="103"/>
    </location>
</feature>
<dbReference type="GO" id="GO:0012505">
    <property type="term" value="C:endomembrane system"/>
    <property type="evidence" value="ECO:0007669"/>
    <property type="project" value="UniProtKB-SubCell"/>
</dbReference>
<dbReference type="PANTHER" id="PTHR43096">
    <property type="entry name" value="DNAJ HOMOLOG 1, MITOCHONDRIAL-RELATED"/>
    <property type="match status" value="1"/>
</dbReference>
<evidence type="ECO:0000256" key="6">
    <source>
        <dbReference type="SAM" id="MobiDB-lite"/>
    </source>
</evidence>
<gene>
    <name evidence="8" type="ORF">FDQ92_14980</name>
</gene>
<feature type="compositionally biased region" description="Basic and acidic residues" evidence="6">
    <location>
        <begin position="68"/>
        <end position="78"/>
    </location>
</feature>
<dbReference type="Pfam" id="PF00226">
    <property type="entry name" value="DnaJ"/>
    <property type="match status" value="1"/>
</dbReference>
<keyword evidence="3" id="KW-1133">Transmembrane helix</keyword>
<sequence length="160" mass="18315">MLKRFWPVLLWLLYFVSPVDLFPDTVFGPGWTDDVALLGLLYWYLKRRKREAESEGEGSRGRSTASDQGRDRGPDGGHRTSAGNAGGAGKAPHRRDPFEVLGVPPDASWDEIRSAYHRQANRYHPDKVSHLGEEFQQLAKEKFQDIQWAYETMRREKGRG</sequence>
<keyword evidence="2" id="KW-0812">Transmembrane</keyword>
<dbReference type="GO" id="GO:0005737">
    <property type="term" value="C:cytoplasm"/>
    <property type="evidence" value="ECO:0007669"/>
    <property type="project" value="TreeGrafter"/>
</dbReference>
<evidence type="ECO:0000313" key="9">
    <source>
        <dbReference type="Proteomes" id="UP000298602"/>
    </source>
</evidence>
<dbReference type="Pfam" id="PF06803">
    <property type="entry name" value="DUF1232"/>
    <property type="match status" value="1"/>
</dbReference>
<reference evidence="8 9" key="2">
    <citation type="submission" date="2019-05" db="EMBL/GenBank/DDBJ databases">
        <authorList>
            <person name="Suflita J.M."/>
            <person name="Marks C.R."/>
        </authorList>
    </citation>
    <scope>NUCLEOTIDE SEQUENCE [LARGE SCALE GENOMIC DNA]</scope>
    <source>
        <strain evidence="8 9">ALDC</strain>
    </source>
</reference>
<evidence type="ECO:0000256" key="1">
    <source>
        <dbReference type="ARBA" id="ARBA00004127"/>
    </source>
</evidence>
<keyword evidence="9" id="KW-1185">Reference proteome</keyword>
<comment type="subcellular location">
    <subcellularLocation>
        <location evidence="1">Endomembrane system</location>
        <topology evidence="1">Multi-pass membrane protein</topology>
    </subcellularLocation>
</comment>
<dbReference type="InterPro" id="IPR010652">
    <property type="entry name" value="DUF1232"/>
</dbReference>
<dbReference type="PROSITE" id="PS50076">
    <property type="entry name" value="DNAJ_2"/>
    <property type="match status" value="1"/>
</dbReference>
<dbReference type="EMBL" id="CP040098">
    <property type="protein sequence ID" value="QCQ23597.1"/>
    <property type="molecule type" value="Genomic_DNA"/>
</dbReference>
<reference evidence="8 9" key="1">
    <citation type="submission" date="2019-05" db="EMBL/GenBank/DDBJ databases">
        <title>The Complete Genome Sequence of the n-alkane-degrading Desulfoglaeba alkanexedens ALDC reveals multiple alkylsuccinate synthase gene clusters.</title>
        <authorList>
            <person name="Callaghan A.V."/>
            <person name="Davidova I.A."/>
            <person name="Duncan K.E."/>
            <person name="Morris B."/>
            <person name="McInerney M.J."/>
        </authorList>
    </citation>
    <scope>NUCLEOTIDE SEQUENCE [LARGE SCALE GENOMIC DNA]</scope>
    <source>
        <strain evidence="8 9">ALDC</strain>
    </source>
</reference>
<dbReference type="AlphaFoldDB" id="A0A4P8L6A1"/>
<evidence type="ECO:0000256" key="3">
    <source>
        <dbReference type="ARBA" id="ARBA00022989"/>
    </source>
</evidence>
<keyword evidence="4" id="KW-0472">Membrane</keyword>
<proteinExistence type="predicted"/>
<dbReference type="InterPro" id="IPR036869">
    <property type="entry name" value="J_dom_sf"/>
</dbReference>
<dbReference type="GO" id="GO:0051082">
    <property type="term" value="F:unfolded protein binding"/>
    <property type="evidence" value="ECO:0007669"/>
    <property type="project" value="TreeGrafter"/>
</dbReference>
<name>A0A4P8L6A1_9BACT</name>
<accession>A0A4P8L6A1</accession>
<dbReference type="KEGG" id="dax:FDQ92_14980"/>
<keyword evidence="5" id="KW-0143">Chaperone</keyword>
<dbReference type="GO" id="GO:0042026">
    <property type="term" value="P:protein refolding"/>
    <property type="evidence" value="ECO:0007669"/>
    <property type="project" value="TreeGrafter"/>
</dbReference>
<feature type="domain" description="J" evidence="7">
    <location>
        <begin position="96"/>
        <end position="160"/>
    </location>
</feature>
<dbReference type="RefSeq" id="WP_137425884.1">
    <property type="nucleotide sequence ID" value="NZ_CP040098.1"/>
</dbReference>
<dbReference type="InterPro" id="IPR001623">
    <property type="entry name" value="DnaJ_domain"/>
</dbReference>
<organism evidence="8 9">
    <name type="scientific">Desulfoglaeba alkanexedens ALDC</name>
    <dbReference type="NCBI Taxonomy" id="980445"/>
    <lineage>
        <taxon>Bacteria</taxon>
        <taxon>Pseudomonadati</taxon>
        <taxon>Thermodesulfobacteriota</taxon>
        <taxon>Syntrophobacteria</taxon>
        <taxon>Syntrophobacterales</taxon>
        <taxon>Syntrophobacteraceae</taxon>
        <taxon>Desulfoglaeba</taxon>
    </lineage>
</organism>
<dbReference type="Proteomes" id="UP000298602">
    <property type="component" value="Chromosome"/>
</dbReference>
<dbReference type="PRINTS" id="PR00625">
    <property type="entry name" value="JDOMAIN"/>
</dbReference>
<dbReference type="SUPFAM" id="SSF46565">
    <property type="entry name" value="Chaperone J-domain"/>
    <property type="match status" value="1"/>
</dbReference>
<dbReference type="CDD" id="cd06257">
    <property type="entry name" value="DnaJ"/>
    <property type="match status" value="1"/>
</dbReference>
<evidence type="ECO:0000256" key="5">
    <source>
        <dbReference type="ARBA" id="ARBA00023186"/>
    </source>
</evidence>
<evidence type="ECO:0000259" key="7">
    <source>
        <dbReference type="PROSITE" id="PS50076"/>
    </source>
</evidence>
<dbReference type="SMART" id="SM00271">
    <property type="entry name" value="DnaJ"/>
    <property type="match status" value="1"/>
</dbReference>
<dbReference type="PANTHER" id="PTHR43096:SF52">
    <property type="entry name" value="DNAJ HOMOLOG 1, MITOCHONDRIAL-RELATED"/>
    <property type="match status" value="1"/>
</dbReference>
<dbReference type="OrthoDB" id="9779622at2"/>